<organism evidence="3 4">
    <name type="scientific">Aliiruegeria haliotis</name>
    <dbReference type="NCBI Taxonomy" id="1280846"/>
    <lineage>
        <taxon>Bacteria</taxon>
        <taxon>Pseudomonadati</taxon>
        <taxon>Pseudomonadota</taxon>
        <taxon>Alphaproteobacteria</taxon>
        <taxon>Rhodobacterales</taxon>
        <taxon>Roseobacteraceae</taxon>
        <taxon>Aliiruegeria</taxon>
    </lineage>
</organism>
<sequence length="378" mass="40150">MPTDVEPTDVVSDAGTGQAPPVDRHRGMRLAVGVASVFVLAMLFQWPFGFLAAVFAGLFLQAPTPPSARAGITLVIVALVLLTAGFVVFTVLLPYPVIFLIAVAAMVVWGFSLSVAGKSPLLVVLALMEALMMPYLTTVSMDVALAMVFWFPINMALALLTAWSAFAVFPPVKRAVVAAELAAAAGPVFDPDRRLLRMTLVTLPFALVFFLVDAGAVLTLLFVAILSQQLAASTATGTRVAKGMLFANLVGGIVAILAYEVIVIATAWPVLIAITFLVCVGFGRWFESGRADAGLAGSALSTAIILLGGAMAPFSEDADVKMVDRLVQVGAALIWVLTAFVVVDRFLPEREKPADLPSWKRKRRRGRGRGSTRPELPV</sequence>
<feature type="transmembrane region" description="Helical" evidence="2">
    <location>
        <begin position="293"/>
        <end position="314"/>
    </location>
</feature>
<dbReference type="RefSeq" id="WP_106203306.1">
    <property type="nucleotide sequence ID" value="NZ_PVTD01000001.1"/>
</dbReference>
<dbReference type="OrthoDB" id="7704222at2"/>
<comment type="caution">
    <text evidence="3">The sequence shown here is derived from an EMBL/GenBank/DDBJ whole genome shotgun (WGS) entry which is preliminary data.</text>
</comment>
<proteinExistence type="predicted"/>
<reference evidence="3 4" key="1">
    <citation type="submission" date="2018-03" db="EMBL/GenBank/DDBJ databases">
        <title>Genomic Encyclopedia of Archaeal and Bacterial Type Strains, Phase II (KMG-II): from individual species to whole genera.</title>
        <authorList>
            <person name="Goeker M."/>
        </authorList>
    </citation>
    <scope>NUCLEOTIDE SEQUENCE [LARGE SCALE GENOMIC DNA]</scope>
    <source>
        <strain evidence="3 4">DSM 29328</strain>
    </source>
</reference>
<evidence type="ECO:0000256" key="2">
    <source>
        <dbReference type="SAM" id="Phobius"/>
    </source>
</evidence>
<evidence type="ECO:0000313" key="3">
    <source>
        <dbReference type="EMBL" id="PRY26558.1"/>
    </source>
</evidence>
<feature type="region of interest" description="Disordered" evidence="1">
    <location>
        <begin position="1"/>
        <end position="21"/>
    </location>
</feature>
<evidence type="ECO:0000256" key="1">
    <source>
        <dbReference type="SAM" id="MobiDB-lite"/>
    </source>
</evidence>
<dbReference type="Proteomes" id="UP000239480">
    <property type="component" value="Unassembled WGS sequence"/>
</dbReference>
<protein>
    <recommendedName>
        <fullName evidence="5">DUF2955 domain-containing protein</fullName>
    </recommendedName>
</protein>
<evidence type="ECO:0000313" key="4">
    <source>
        <dbReference type="Proteomes" id="UP000239480"/>
    </source>
</evidence>
<name>A0A2T0RZF5_9RHOB</name>
<feature type="compositionally biased region" description="Basic residues" evidence="1">
    <location>
        <begin position="359"/>
        <end position="370"/>
    </location>
</feature>
<evidence type="ECO:0008006" key="5">
    <source>
        <dbReference type="Google" id="ProtNLM"/>
    </source>
</evidence>
<keyword evidence="2" id="KW-1133">Transmembrane helix</keyword>
<feature type="transmembrane region" description="Helical" evidence="2">
    <location>
        <begin position="268"/>
        <end position="286"/>
    </location>
</feature>
<dbReference type="EMBL" id="PVTD01000001">
    <property type="protein sequence ID" value="PRY26558.1"/>
    <property type="molecule type" value="Genomic_DNA"/>
</dbReference>
<accession>A0A2T0RZF5</accession>
<feature type="transmembrane region" description="Helical" evidence="2">
    <location>
        <begin position="203"/>
        <end position="225"/>
    </location>
</feature>
<feature type="transmembrane region" description="Helical" evidence="2">
    <location>
        <begin position="72"/>
        <end position="92"/>
    </location>
</feature>
<dbReference type="AlphaFoldDB" id="A0A2T0RZF5"/>
<feature type="transmembrane region" description="Helical" evidence="2">
    <location>
        <begin position="30"/>
        <end position="60"/>
    </location>
</feature>
<gene>
    <name evidence="3" type="ORF">CLV78_101657</name>
</gene>
<dbReference type="Pfam" id="PF11168">
    <property type="entry name" value="DUF2955"/>
    <property type="match status" value="1"/>
</dbReference>
<feature type="transmembrane region" description="Helical" evidence="2">
    <location>
        <begin position="143"/>
        <end position="166"/>
    </location>
</feature>
<feature type="transmembrane region" description="Helical" evidence="2">
    <location>
        <begin position="326"/>
        <end position="343"/>
    </location>
</feature>
<feature type="region of interest" description="Disordered" evidence="1">
    <location>
        <begin position="357"/>
        <end position="378"/>
    </location>
</feature>
<feature type="transmembrane region" description="Helical" evidence="2">
    <location>
        <begin position="245"/>
        <end position="262"/>
    </location>
</feature>
<keyword evidence="2" id="KW-0812">Transmembrane</keyword>
<keyword evidence="4" id="KW-1185">Reference proteome</keyword>
<dbReference type="InterPro" id="IPR022604">
    <property type="entry name" value="DUF2955"/>
</dbReference>
<keyword evidence="2" id="KW-0472">Membrane</keyword>
<feature type="transmembrane region" description="Helical" evidence="2">
    <location>
        <begin position="98"/>
        <end position="131"/>
    </location>
</feature>